<dbReference type="Pfam" id="PF08281">
    <property type="entry name" value="Sigma70_r4_2"/>
    <property type="match status" value="1"/>
</dbReference>
<dbReference type="SUPFAM" id="SSF88946">
    <property type="entry name" value="Sigma2 domain of RNA polymerase sigma factors"/>
    <property type="match status" value="1"/>
</dbReference>
<evidence type="ECO:0000259" key="5">
    <source>
        <dbReference type="Pfam" id="PF04542"/>
    </source>
</evidence>
<dbReference type="PATRIC" id="fig|1196324.3.peg.3284"/>
<dbReference type="AlphaFoldDB" id="I8UBK0"/>
<sequence>MGRISDEELYELVQADNKEALEQLYDRYEKLLFSFSYKIVNTSDLAEEAIQDVFMKLWRKKGIYTADKGKFSSFLLTVTRNTCLDLLRKQSKNQVELLDKDLEREQTESTEETVTWNEERQRLQEAVSTLSSEQQEIVQLFYFKGCSQATIAEKKDLPLGTVKGRIRLALQHLRKVYEERGDRIGT</sequence>
<dbReference type="STRING" id="1196324.A374_16053"/>
<dbReference type="NCBIfam" id="TIGR02937">
    <property type="entry name" value="sigma70-ECF"/>
    <property type="match status" value="1"/>
</dbReference>
<dbReference type="GO" id="GO:0006352">
    <property type="term" value="P:DNA-templated transcription initiation"/>
    <property type="evidence" value="ECO:0007669"/>
    <property type="project" value="InterPro"/>
</dbReference>
<evidence type="ECO:0000256" key="1">
    <source>
        <dbReference type="ARBA" id="ARBA00010641"/>
    </source>
</evidence>
<keyword evidence="3" id="KW-0731">Sigma factor</keyword>
<keyword evidence="8" id="KW-1185">Reference proteome</keyword>
<dbReference type="PANTHER" id="PTHR43133">
    <property type="entry name" value="RNA POLYMERASE ECF-TYPE SIGMA FACTO"/>
    <property type="match status" value="1"/>
</dbReference>
<name>I8UBK0_9BACL</name>
<dbReference type="Proteomes" id="UP000004080">
    <property type="component" value="Unassembled WGS sequence"/>
</dbReference>
<dbReference type="Gene3D" id="1.10.10.10">
    <property type="entry name" value="Winged helix-like DNA-binding domain superfamily/Winged helix DNA-binding domain"/>
    <property type="match status" value="1"/>
</dbReference>
<feature type="domain" description="RNA polymerase sigma factor 70 region 4 type 2" evidence="6">
    <location>
        <begin position="120"/>
        <end position="173"/>
    </location>
</feature>
<proteinExistence type="inferred from homology"/>
<dbReference type="EMBL" id="AKKV01000036">
    <property type="protein sequence ID" value="EIT84315.1"/>
    <property type="molecule type" value="Genomic_DNA"/>
</dbReference>
<accession>I8UBK0</accession>
<dbReference type="InterPro" id="IPR036388">
    <property type="entry name" value="WH-like_DNA-bd_sf"/>
</dbReference>
<dbReference type="InterPro" id="IPR013324">
    <property type="entry name" value="RNA_pol_sigma_r3/r4-like"/>
</dbReference>
<dbReference type="OrthoDB" id="9784272at2"/>
<dbReference type="CDD" id="cd06171">
    <property type="entry name" value="Sigma70_r4"/>
    <property type="match status" value="1"/>
</dbReference>
<evidence type="ECO:0000256" key="3">
    <source>
        <dbReference type="ARBA" id="ARBA00023082"/>
    </source>
</evidence>
<dbReference type="eggNOG" id="COG1595">
    <property type="taxonomic scope" value="Bacteria"/>
</dbReference>
<evidence type="ECO:0000313" key="7">
    <source>
        <dbReference type="EMBL" id="EIT84315.1"/>
    </source>
</evidence>
<dbReference type="GO" id="GO:0016987">
    <property type="term" value="F:sigma factor activity"/>
    <property type="evidence" value="ECO:0007669"/>
    <property type="project" value="UniProtKB-KW"/>
</dbReference>
<dbReference type="InterPro" id="IPR039425">
    <property type="entry name" value="RNA_pol_sigma-70-like"/>
</dbReference>
<dbReference type="PANTHER" id="PTHR43133:SF62">
    <property type="entry name" value="RNA POLYMERASE SIGMA FACTOR SIGZ"/>
    <property type="match status" value="1"/>
</dbReference>
<feature type="domain" description="RNA polymerase sigma-70 region 2" evidence="5">
    <location>
        <begin position="24"/>
        <end position="92"/>
    </location>
</feature>
<evidence type="ECO:0000259" key="6">
    <source>
        <dbReference type="Pfam" id="PF08281"/>
    </source>
</evidence>
<evidence type="ECO:0000256" key="2">
    <source>
        <dbReference type="ARBA" id="ARBA00023015"/>
    </source>
</evidence>
<dbReference type="InterPro" id="IPR013249">
    <property type="entry name" value="RNA_pol_sigma70_r4_t2"/>
</dbReference>
<dbReference type="InterPro" id="IPR007627">
    <property type="entry name" value="RNA_pol_sigma70_r2"/>
</dbReference>
<comment type="similarity">
    <text evidence="1">Belongs to the sigma-70 factor family. ECF subfamily.</text>
</comment>
<dbReference type="GO" id="GO:0003677">
    <property type="term" value="F:DNA binding"/>
    <property type="evidence" value="ECO:0007669"/>
    <property type="project" value="InterPro"/>
</dbReference>
<reference evidence="7 8" key="1">
    <citation type="journal article" date="2012" name="J. Bacteriol.">
        <title>Genome of Bacillus macauensis ZFHKF-1, a Long-Chain-Forming Bacterium.</title>
        <authorList>
            <person name="Cai L."/>
            <person name="Zhang T."/>
        </authorList>
    </citation>
    <scope>NUCLEOTIDE SEQUENCE [LARGE SCALE GENOMIC DNA]</scope>
    <source>
        <strain evidence="7 8">ZFHKF-1</strain>
    </source>
</reference>
<organism evidence="7 8">
    <name type="scientific">Fictibacillus macauensis ZFHKF-1</name>
    <dbReference type="NCBI Taxonomy" id="1196324"/>
    <lineage>
        <taxon>Bacteria</taxon>
        <taxon>Bacillati</taxon>
        <taxon>Bacillota</taxon>
        <taxon>Bacilli</taxon>
        <taxon>Bacillales</taxon>
        <taxon>Fictibacillaceae</taxon>
        <taxon>Fictibacillus</taxon>
    </lineage>
</organism>
<dbReference type="SUPFAM" id="SSF88659">
    <property type="entry name" value="Sigma3 and sigma4 domains of RNA polymerase sigma factors"/>
    <property type="match status" value="1"/>
</dbReference>
<dbReference type="Pfam" id="PF04542">
    <property type="entry name" value="Sigma70_r2"/>
    <property type="match status" value="1"/>
</dbReference>
<comment type="caution">
    <text evidence="7">The sequence shown here is derived from an EMBL/GenBank/DDBJ whole genome shotgun (WGS) entry which is preliminary data.</text>
</comment>
<dbReference type="InterPro" id="IPR013325">
    <property type="entry name" value="RNA_pol_sigma_r2"/>
</dbReference>
<keyword evidence="2" id="KW-0805">Transcription regulation</keyword>
<keyword evidence="4" id="KW-0804">Transcription</keyword>
<dbReference type="InterPro" id="IPR014284">
    <property type="entry name" value="RNA_pol_sigma-70_dom"/>
</dbReference>
<gene>
    <name evidence="7" type="ORF">A374_16053</name>
</gene>
<protein>
    <submittedName>
        <fullName evidence="7">RNA polymerase ECF-type sigma factor</fullName>
    </submittedName>
</protein>
<evidence type="ECO:0000256" key="4">
    <source>
        <dbReference type="ARBA" id="ARBA00023163"/>
    </source>
</evidence>
<evidence type="ECO:0000313" key="8">
    <source>
        <dbReference type="Proteomes" id="UP000004080"/>
    </source>
</evidence>
<dbReference type="Gene3D" id="1.10.1740.10">
    <property type="match status" value="1"/>
</dbReference>
<dbReference type="RefSeq" id="WP_007203283.1">
    <property type="nucleotide sequence ID" value="NZ_AKKV01000036.1"/>
</dbReference>